<dbReference type="STRING" id="178356.SAMN05216269_12236"/>
<gene>
    <name evidence="1" type="ORF">SAMN05216269_12236</name>
</gene>
<name>A0A1M7PTG3_9FLAO</name>
<dbReference type="Proteomes" id="UP000184092">
    <property type="component" value="Unassembled WGS sequence"/>
</dbReference>
<dbReference type="AlphaFoldDB" id="A0A1M7PTG3"/>
<proteinExistence type="predicted"/>
<keyword evidence="2" id="KW-1185">Reference proteome</keyword>
<dbReference type="EMBL" id="FRCL01000022">
    <property type="protein sequence ID" value="SHN20760.1"/>
    <property type="molecule type" value="Genomic_DNA"/>
</dbReference>
<accession>A0A1M7PTG3</accession>
<evidence type="ECO:0000313" key="2">
    <source>
        <dbReference type="Proteomes" id="UP000184092"/>
    </source>
</evidence>
<reference evidence="2" key="1">
    <citation type="submission" date="2016-11" db="EMBL/GenBank/DDBJ databases">
        <authorList>
            <person name="Varghese N."/>
            <person name="Submissions S."/>
        </authorList>
    </citation>
    <scope>NUCLEOTIDE SEQUENCE [LARGE SCALE GENOMIC DNA]</scope>
    <source>
        <strain evidence="2">CGMCC 1.2749</strain>
    </source>
</reference>
<sequence>MDLLTCEVTVFKNFVKKNSLFSIDFTRGTMGTTTMQ</sequence>
<evidence type="ECO:0000313" key="1">
    <source>
        <dbReference type="EMBL" id="SHN20760.1"/>
    </source>
</evidence>
<protein>
    <submittedName>
        <fullName evidence="1">Uncharacterized protein</fullName>
    </submittedName>
</protein>
<organism evidence="1 2">
    <name type="scientific">Flavobacterium xinjiangense</name>
    <dbReference type="NCBI Taxonomy" id="178356"/>
    <lineage>
        <taxon>Bacteria</taxon>
        <taxon>Pseudomonadati</taxon>
        <taxon>Bacteroidota</taxon>
        <taxon>Flavobacteriia</taxon>
        <taxon>Flavobacteriales</taxon>
        <taxon>Flavobacteriaceae</taxon>
        <taxon>Flavobacterium</taxon>
    </lineage>
</organism>